<protein>
    <submittedName>
        <fullName evidence="2">Uncharacterized protein</fullName>
    </submittedName>
</protein>
<evidence type="ECO:0000313" key="2">
    <source>
        <dbReference type="EMBL" id="KAJ4830278.1"/>
    </source>
</evidence>
<feature type="compositionally biased region" description="Low complexity" evidence="1">
    <location>
        <begin position="12"/>
        <end position="22"/>
    </location>
</feature>
<name>A0A9Q0J6J9_9ROSI</name>
<evidence type="ECO:0000256" key="1">
    <source>
        <dbReference type="SAM" id="MobiDB-lite"/>
    </source>
</evidence>
<dbReference type="EMBL" id="JAKUCV010005685">
    <property type="protein sequence ID" value="KAJ4830278.1"/>
    <property type="molecule type" value="Genomic_DNA"/>
</dbReference>
<reference evidence="2" key="2">
    <citation type="journal article" date="2023" name="Plants (Basel)">
        <title>Annotation of the Turnera subulata (Passifloraceae) Draft Genome Reveals the S-Locus Evolved after the Divergence of Turneroideae from Passifloroideae in a Stepwise Manner.</title>
        <authorList>
            <person name="Henning P.M."/>
            <person name="Roalson E.H."/>
            <person name="Mir W."/>
            <person name="McCubbin A.G."/>
            <person name="Shore J.S."/>
        </authorList>
    </citation>
    <scope>NUCLEOTIDE SEQUENCE</scope>
    <source>
        <strain evidence="2">F60SS</strain>
    </source>
</reference>
<gene>
    <name evidence="2" type="ORF">Tsubulata_021755</name>
</gene>
<sequence>MASSHHLSLETGSSSDDNGSGMSLVSSVTQSFSSLATGDATYPSDVMVLGQPQPFSGHNIFEKGEKGKYTKVNLPGLFKKRVKLWVNYGEMHLSVVEFKGLALDTTRNLRNFKETVADVFNNNRVLFELILLTQKTKEPSARSSGAESALTTKVELPGVYGEAVKLWVKTDTVGAVFGEEIKTSGSGRYSNC</sequence>
<dbReference type="Proteomes" id="UP001141552">
    <property type="component" value="Unassembled WGS sequence"/>
</dbReference>
<feature type="region of interest" description="Disordered" evidence="1">
    <location>
        <begin position="1"/>
        <end position="22"/>
    </location>
</feature>
<evidence type="ECO:0000313" key="3">
    <source>
        <dbReference type="Proteomes" id="UP001141552"/>
    </source>
</evidence>
<dbReference type="AlphaFoldDB" id="A0A9Q0J6J9"/>
<accession>A0A9Q0J6J9</accession>
<comment type="caution">
    <text evidence="2">The sequence shown here is derived from an EMBL/GenBank/DDBJ whole genome shotgun (WGS) entry which is preliminary data.</text>
</comment>
<keyword evidence="3" id="KW-1185">Reference proteome</keyword>
<reference evidence="2" key="1">
    <citation type="submission" date="2022-02" db="EMBL/GenBank/DDBJ databases">
        <authorList>
            <person name="Henning P.M."/>
            <person name="McCubbin A.G."/>
            <person name="Shore J.S."/>
        </authorList>
    </citation>
    <scope>NUCLEOTIDE SEQUENCE</scope>
    <source>
        <strain evidence="2">F60SS</strain>
        <tissue evidence="2">Leaves</tissue>
    </source>
</reference>
<organism evidence="2 3">
    <name type="scientific">Turnera subulata</name>
    <dbReference type="NCBI Taxonomy" id="218843"/>
    <lineage>
        <taxon>Eukaryota</taxon>
        <taxon>Viridiplantae</taxon>
        <taxon>Streptophyta</taxon>
        <taxon>Embryophyta</taxon>
        <taxon>Tracheophyta</taxon>
        <taxon>Spermatophyta</taxon>
        <taxon>Magnoliopsida</taxon>
        <taxon>eudicotyledons</taxon>
        <taxon>Gunneridae</taxon>
        <taxon>Pentapetalae</taxon>
        <taxon>rosids</taxon>
        <taxon>fabids</taxon>
        <taxon>Malpighiales</taxon>
        <taxon>Passifloraceae</taxon>
        <taxon>Turnera</taxon>
    </lineage>
</organism>
<proteinExistence type="predicted"/>